<dbReference type="Gene3D" id="3.90.1720.10">
    <property type="entry name" value="endopeptidase domain like (from Nostoc punctiforme)"/>
    <property type="match status" value="1"/>
</dbReference>
<dbReference type="Proteomes" id="UP000030694">
    <property type="component" value="Unassembled WGS sequence"/>
</dbReference>
<evidence type="ECO:0000313" key="1">
    <source>
        <dbReference type="EMBL" id="ETW59379.1"/>
    </source>
</evidence>
<reference evidence="1 2" key="2">
    <citation type="submission" date="2013-02" db="EMBL/GenBank/DDBJ databases">
        <title>The Genome Sequence of Plasmodium falciparum CAMP/Malaysia.</title>
        <authorList>
            <consortium name="The Broad Institute Genome Sequencing Platform"/>
            <consortium name="The Broad Institute Genome Sequencing Center for Infectious Disease"/>
            <person name="Neafsey D."/>
            <person name="Cheeseman I."/>
            <person name="Volkman S."/>
            <person name="Adams J."/>
            <person name="Walker B."/>
            <person name="Young S.K."/>
            <person name="Zeng Q."/>
            <person name="Gargeya S."/>
            <person name="Fitzgerald M."/>
            <person name="Haas B."/>
            <person name="Abouelleil A."/>
            <person name="Alvarado L."/>
            <person name="Arachchi H.M."/>
            <person name="Berlin A.M."/>
            <person name="Chapman S.B."/>
            <person name="Dewar J."/>
            <person name="Goldberg J."/>
            <person name="Griggs A."/>
            <person name="Gujja S."/>
            <person name="Hansen M."/>
            <person name="Howarth C."/>
            <person name="Imamovic A."/>
            <person name="Larimer J."/>
            <person name="McCowan C."/>
            <person name="Murphy C."/>
            <person name="Neiman D."/>
            <person name="Pearson M."/>
            <person name="Priest M."/>
            <person name="Roberts A."/>
            <person name="Saif S."/>
            <person name="Shea T."/>
            <person name="Sisk P."/>
            <person name="Sykes S."/>
            <person name="Wortman J."/>
            <person name="Nusbaum C."/>
            <person name="Birren B."/>
        </authorList>
    </citation>
    <scope>NUCLEOTIDE SEQUENCE [LARGE SCALE GENOMIC DNA]</scope>
    <source>
        <strain evidence="1 2">CAMP/Malaysia</strain>
    </source>
</reference>
<name>A0A024X1K8_PLAFC</name>
<dbReference type="PANTHER" id="PTHR47112">
    <property type="entry name" value="PX DOMAIN-CONTAINING PROTEIN"/>
    <property type="match status" value="1"/>
</dbReference>
<dbReference type="PANTHER" id="PTHR47112:SF1">
    <property type="entry name" value="PX DOMAIN-CONTAINING PROTEIN"/>
    <property type="match status" value="1"/>
</dbReference>
<dbReference type="EMBL" id="KI927546">
    <property type="protein sequence ID" value="ETW59379.1"/>
    <property type="molecule type" value="Genomic_DNA"/>
</dbReference>
<dbReference type="SUPFAM" id="SSF54001">
    <property type="entry name" value="Cysteine proteinases"/>
    <property type="match status" value="1"/>
</dbReference>
<protein>
    <submittedName>
        <fullName evidence="1">Uncharacterized protein</fullName>
    </submittedName>
</protein>
<accession>A0A024X1K8</accession>
<sequence>MIIGDDTEIYNWYQLLNNALCHKKVLNQPEFIFTDCNFWKIHRISVDVFESIADTGDIVLFRSDVTVARLQRIFTRGEYDHIGMILRNDRNNLFILEALSNTVMGVIPEDTCCSYIFPSNFSEKLEDKIKLQSGCQLNNELLIDFSL</sequence>
<reference evidence="1 2" key="1">
    <citation type="submission" date="2013-02" db="EMBL/GenBank/DDBJ databases">
        <title>The Genome Annotation of Plasmodium falciparum CAMP/Malaysia.</title>
        <authorList>
            <consortium name="The Broad Institute Genome Sequencing Platform"/>
            <consortium name="The Broad Institute Genome Sequencing Center for Infectious Disease"/>
            <person name="Neafsey D."/>
            <person name="Hoffman S."/>
            <person name="Volkman S."/>
            <person name="Rosenthal P."/>
            <person name="Walker B."/>
            <person name="Young S.K."/>
            <person name="Zeng Q."/>
            <person name="Gargeya S."/>
            <person name="Fitzgerald M."/>
            <person name="Haas B."/>
            <person name="Abouelleil A."/>
            <person name="Allen A.W."/>
            <person name="Alvarado L."/>
            <person name="Arachchi H.M."/>
            <person name="Berlin A.M."/>
            <person name="Chapman S.B."/>
            <person name="Gainer-Dewar J."/>
            <person name="Goldberg J."/>
            <person name="Griggs A."/>
            <person name="Gujja S."/>
            <person name="Hansen M."/>
            <person name="Howarth C."/>
            <person name="Imamovic A."/>
            <person name="Ireland A."/>
            <person name="Larimer J."/>
            <person name="McCowan C."/>
            <person name="Murphy C."/>
            <person name="Pearson M."/>
            <person name="Poon T.W."/>
            <person name="Priest M."/>
            <person name="Roberts A."/>
            <person name="Saif S."/>
            <person name="Shea T."/>
            <person name="Sisk P."/>
            <person name="Sykes S."/>
            <person name="Wortman J."/>
            <person name="Nusbaum C."/>
            <person name="Birren B."/>
        </authorList>
    </citation>
    <scope>NUCLEOTIDE SEQUENCE [LARGE SCALE GENOMIC DNA]</scope>
    <source>
        <strain evidence="1 2">CAMP/Malaysia</strain>
    </source>
</reference>
<gene>
    <name evidence="1" type="ORF">PFMC_04854</name>
</gene>
<organism evidence="1 2">
    <name type="scientific">Plasmodium falciparum (isolate Camp / Malaysia)</name>
    <dbReference type="NCBI Taxonomy" id="5835"/>
    <lineage>
        <taxon>Eukaryota</taxon>
        <taxon>Sar</taxon>
        <taxon>Alveolata</taxon>
        <taxon>Apicomplexa</taxon>
        <taxon>Aconoidasida</taxon>
        <taxon>Haemosporida</taxon>
        <taxon>Plasmodiidae</taxon>
        <taxon>Plasmodium</taxon>
        <taxon>Plasmodium (Laverania)</taxon>
    </lineage>
</organism>
<dbReference type="InterPro" id="IPR038765">
    <property type="entry name" value="Papain-like_cys_pep_sf"/>
</dbReference>
<proteinExistence type="predicted"/>
<evidence type="ECO:0000313" key="2">
    <source>
        <dbReference type="Proteomes" id="UP000030694"/>
    </source>
</evidence>
<dbReference type="AlphaFoldDB" id="A0A024X1K8"/>
<dbReference type="OrthoDB" id="289113at2759"/>